<dbReference type="InParanoid" id="A0A165B4U8"/>
<dbReference type="PANTHER" id="PTHR15020:SF50">
    <property type="entry name" value="UPF0659 PROTEIN YMR090W"/>
    <property type="match status" value="1"/>
</dbReference>
<dbReference type="FunCoup" id="A0A165B4U8">
    <property type="interactions" value="13"/>
</dbReference>
<reference evidence="2 3" key="1">
    <citation type="journal article" date="2016" name="Mol. Biol. Evol.">
        <title>Comparative Genomics of Early-Diverging Mushroom-Forming Fungi Provides Insights into the Origins of Lignocellulose Decay Capabilities.</title>
        <authorList>
            <person name="Nagy L.G."/>
            <person name="Riley R."/>
            <person name="Tritt A."/>
            <person name="Adam C."/>
            <person name="Daum C."/>
            <person name="Floudas D."/>
            <person name="Sun H."/>
            <person name="Yadav J.S."/>
            <person name="Pangilinan J."/>
            <person name="Larsson K.H."/>
            <person name="Matsuura K."/>
            <person name="Barry K."/>
            <person name="Labutti K."/>
            <person name="Kuo R."/>
            <person name="Ohm R.A."/>
            <person name="Bhattacharya S.S."/>
            <person name="Shirouzu T."/>
            <person name="Yoshinaga Y."/>
            <person name="Martin F.M."/>
            <person name="Grigoriev I.V."/>
            <person name="Hibbett D.S."/>
        </authorList>
    </citation>
    <scope>NUCLEOTIDE SEQUENCE [LARGE SCALE GENOMIC DNA]</scope>
    <source>
        <strain evidence="2 3">HHB12029</strain>
    </source>
</reference>
<sequence length="245" mass="25971">MSGPARVVVIGGAGKVSLLFAARASKSYEVISLHRSAEQRATVEATGAQSVVFDVEKATVSDIAQKLEGAKVVVWSAGAGGKGGEDRTKAVDFEAAVKTFDAIESLSAPRPRLLMVSAHDLRSKQDNYPAHYNDQDKAMSQRVWKAIPAYIKYKFLADADLVKRSSFEWTILRPGGLTDAAGTGKVALGRTHIEQIPRADVAAVLAELLGRPEAKGLALDLMSGDVPVAQAAEAAIAKGETDWQG</sequence>
<keyword evidence="3" id="KW-1185">Reference proteome</keyword>
<dbReference type="Proteomes" id="UP000077266">
    <property type="component" value="Unassembled WGS sequence"/>
</dbReference>
<evidence type="ECO:0000313" key="3">
    <source>
        <dbReference type="Proteomes" id="UP000077266"/>
    </source>
</evidence>
<dbReference type="Pfam" id="PF13460">
    <property type="entry name" value="NAD_binding_10"/>
    <property type="match status" value="1"/>
</dbReference>
<name>A0A165B4U8_EXIGL</name>
<dbReference type="EMBL" id="KV426559">
    <property type="protein sequence ID" value="KZV79817.1"/>
    <property type="molecule type" value="Genomic_DNA"/>
</dbReference>
<accession>A0A165B4U8</accession>
<gene>
    <name evidence="2" type="ORF">EXIGLDRAFT_688201</name>
</gene>
<evidence type="ECO:0000259" key="1">
    <source>
        <dbReference type="Pfam" id="PF13460"/>
    </source>
</evidence>
<evidence type="ECO:0000313" key="2">
    <source>
        <dbReference type="EMBL" id="KZV79817.1"/>
    </source>
</evidence>
<dbReference type="AlphaFoldDB" id="A0A165B4U8"/>
<dbReference type="Gene3D" id="3.40.50.720">
    <property type="entry name" value="NAD(P)-binding Rossmann-like Domain"/>
    <property type="match status" value="1"/>
</dbReference>
<organism evidence="2 3">
    <name type="scientific">Exidia glandulosa HHB12029</name>
    <dbReference type="NCBI Taxonomy" id="1314781"/>
    <lineage>
        <taxon>Eukaryota</taxon>
        <taxon>Fungi</taxon>
        <taxon>Dikarya</taxon>
        <taxon>Basidiomycota</taxon>
        <taxon>Agaricomycotina</taxon>
        <taxon>Agaricomycetes</taxon>
        <taxon>Auriculariales</taxon>
        <taxon>Exidiaceae</taxon>
        <taxon>Exidia</taxon>
    </lineage>
</organism>
<proteinExistence type="predicted"/>
<dbReference type="InterPro" id="IPR036291">
    <property type="entry name" value="NAD(P)-bd_dom_sf"/>
</dbReference>
<dbReference type="PANTHER" id="PTHR15020">
    <property type="entry name" value="FLAVIN REDUCTASE-RELATED"/>
    <property type="match status" value="1"/>
</dbReference>
<dbReference type="OrthoDB" id="10254604at2759"/>
<dbReference type="InterPro" id="IPR016040">
    <property type="entry name" value="NAD(P)-bd_dom"/>
</dbReference>
<dbReference type="SUPFAM" id="SSF51735">
    <property type="entry name" value="NAD(P)-binding Rossmann-fold domains"/>
    <property type="match status" value="1"/>
</dbReference>
<feature type="domain" description="NAD(P)-binding" evidence="1">
    <location>
        <begin position="11"/>
        <end position="212"/>
    </location>
</feature>
<protein>
    <submittedName>
        <fullName evidence="2">NAD(P)-binding protein</fullName>
    </submittedName>
</protein>
<dbReference type="STRING" id="1314781.A0A165B4U8"/>